<protein>
    <submittedName>
        <fullName evidence="2">Alpha/beta hydrolase</fullName>
    </submittedName>
</protein>
<dbReference type="InterPro" id="IPR029058">
    <property type="entry name" value="AB_hydrolase_fold"/>
</dbReference>
<dbReference type="RefSeq" id="WP_207986995.1">
    <property type="nucleotide sequence ID" value="NZ_CP071794.1"/>
</dbReference>
<dbReference type="PANTHER" id="PTHR43798:SF33">
    <property type="entry name" value="HYDROLASE, PUTATIVE (AFU_ORTHOLOGUE AFUA_2G14860)-RELATED"/>
    <property type="match status" value="1"/>
</dbReference>
<keyword evidence="2" id="KW-0378">Hydrolase</keyword>
<dbReference type="SUPFAM" id="SSF53474">
    <property type="entry name" value="alpha/beta-Hydrolases"/>
    <property type="match status" value="1"/>
</dbReference>
<dbReference type="PANTHER" id="PTHR43798">
    <property type="entry name" value="MONOACYLGLYCEROL LIPASE"/>
    <property type="match status" value="1"/>
</dbReference>
<reference evidence="2 3" key="1">
    <citation type="submission" date="2021-03" db="EMBL/GenBank/DDBJ databases">
        <title>Complete genome of Parasphingorhabdus_sp.JHSY0214.</title>
        <authorList>
            <person name="Yoo J.H."/>
            <person name="Bae J.W."/>
        </authorList>
    </citation>
    <scope>NUCLEOTIDE SEQUENCE [LARGE SCALE GENOMIC DNA]</scope>
    <source>
        <strain evidence="2 3">JHSY0214</strain>
    </source>
</reference>
<sequence>MAKLYAERGPMRLIRDHVFLPCFAALALFSGTTDALGQSDSPITAETISISMERDFIAGPFGQVHVRIARPATKTQKPPLVLFHPTPYSSDYFVKFMQLMAADRVVIAIDTPGYGDSDRPKELQSIEGYAGSAAAVLTAMGYGNKQKQPVDILGYHTGTLIATELAIRHPDLVRRLVLPGLPFFTGEKRKEAYKANAKPEPVTSDGSHLNKKWEFATAATDVGMPLERAQAHFNDLMQCYPHCWEAYHGVFTYPSENRFPAVQQPVLLVTNDGSLKQETGAALPLFPDAQLMHISGVTLGGFDLAPEKYIALIRPFLDGELDKKMHSGREISDGRK</sequence>
<evidence type="ECO:0000313" key="3">
    <source>
        <dbReference type="Proteomes" id="UP000663923"/>
    </source>
</evidence>
<dbReference type="InterPro" id="IPR050266">
    <property type="entry name" value="AB_hydrolase_sf"/>
</dbReference>
<name>A0ABX7T4J0_9SPHN</name>
<accession>A0ABX7T4J0</accession>
<dbReference type="Pfam" id="PF00561">
    <property type="entry name" value="Abhydrolase_1"/>
    <property type="match status" value="1"/>
</dbReference>
<feature type="domain" description="AB hydrolase-1" evidence="1">
    <location>
        <begin position="78"/>
        <end position="181"/>
    </location>
</feature>
<organism evidence="2 3">
    <name type="scientific">Parasphingorhabdus cellanae</name>
    <dbReference type="NCBI Taxonomy" id="2806553"/>
    <lineage>
        <taxon>Bacteria</taxon>
        <taxon>Pseudomonadati</taxon>
        <taxon>Pseudomonadota</taxon>
        <taxon>Alphaproteobacteria</taxon>
        <taxon>Sphingomonadales</taxon>
        <taxon>Sphingomonadaceae</taxon>
        <taxon>Parasphingorhabdus</taxon>
    </lineage>
</organism>
<dbReference type="GO" id="GO:0016787">
    <property type="term" value="F:hydrolase activity"/>
    <property type="evidence" value="ECO:0007669"/>
    <property type="project" value="UniProtKB-KW"/>
</dbReference>
<gene>
    <name evidence="2" type="ORF">J4G78_13180</name>
</gene>
<dbReference type="PRINTS" id="PR00111">
    <property type="entry name" value="ABHYDROLASE"/>
</dbReference>
<dbReference type="InterPro" id="IPR000073">
    <property type="entry name" value="AB_hydrolase_1"/>
</dbReference>
<dbReference type="Proteomes" id="UP000663923">
    <property type="component" value="Chromosome"/>
</dbReference>
<evidence type="ECO:0000259" key="1">
    <source>
        <dbReference type="Pfam" id="PF00561"/>
    </source>
</evidence>
<dbReference type="EMBL" id="CP071794">
    <property type="protein sequence ID" value="QTD55170.1"/>
    <property type="molecule type" value="Genomic_DNA"/>
</dbReference>
<keyword evidence="3" id="KW-1185">Reference proteome</keyword>
<proteinExistence type="predicted"/>
<dbReference type="Gene3D" id="3.40.50.1820">
    <property type="entry name" value="alpha/beta hydrolase"/>
    <property type="match status" value="1"/>
</dbReference>
<evidence type="ECO:0000313" key="2">
    <source>
        <dbReference type="EMBL" id="QTD55170.1"/>
    </source>
</evidence>